<comment type="cofactor">
    <cofactor evidence="2">
        <name>Mg(2+)</name>
        <dbReference type="ChEBI" id="CHEBI:18420"/>
    </cofactor>
</comment>
<dbReference type="Gene3D" id="3.90.79.10">
    <property type="entry name" value="Nucleoside Triphosphate Pyrophosphohydrolase"/>
    <property type="match status" value="1"/>
</dbReference>
<feature type="non-terminal residue" evidence="8">
    <location>
        <position position="249"/>
    </location>
</feature>
<dbReference type="InterPro" id="IPR000086">
    <property type="entry name" value="NUDIX_hydrolase_dom"/>
</dbReference>
<gene>
    <name evidence="8" type="ORF">BD410DRAFT_692735</name>
</gene>
<evidence type="ECO:0000256" key="6">
    <source>
        <dbReference type="ARBA" id="ARBA00023211"/>
    </source>
</evidence>
<sequence length="249" mass="27014">ASSSPYLSLTAPLNGRALSSIRRALEVALARNPSAVPNDSNDTTTAAVLIPLCNVDNKPGVLMEVRGKLRQHSGEVSFPGGRVDNTDKSYLDAALRETKEELGIPHDRVEILGELGPATRSLSGMRVLPYVGFVHKDALNDSLHSRAFQSSDQETPFPSMLLSSLIPSAPEVAQVFHLPLEELVSPTRLRNHEFRGGTPYWAVNVSDLVGVTWTEEVADEIGGGRDGRLEVWGLTGWYVGLLMEALGLY</sequence>
<evidence type="ECO:0000259" key="7">
    <source>
        <dbReference type="PROSITE" id="PS51462"/>
    </source>
</evidence>
<keyword evidence="3" id="KW-0479">Metal-binding</keyword>
<dbReference type="AlphaFoldDB" id="A0A4Y7Q8P8"/>
<feature type="domain" description="Nudix hydrolase" evidence="7">
    <location>
        <begin position="43"/>
        <end position="203"/>
    </location>
</feature>
<evidence type="ECO:0000256" key="1">
    <source>
        <dbReference type="ARBA" id="ARBA00001936"/>
    </source>
</evidence>
<dbReference type="Proteomes" id="UP000294933">
    <property type="component" value="Unassembled WGS sequence"/>
</dbReference>
<evidence type="ECO:0000256" key="3">
    <source>
        <dbReference type="ARBA" id="ARBA00022723"/>
    </source>
</evidence>
<dbReference type="PROSITE" id="PS51462">
    <property type="entry name" value="NUDIX"/>
    <property type="match status" value="1"/>
</dbReference>
<evidence type="ECO:0000313" key="8">
    <source>
        <dbReference type="EMBL" id="TDL23681.1"/>
    </source>
</evidence>
<dbReference type="InterPro" id="IPR045121">
    <property type="entry name" value="CoAse"/>
</dbReference>
<dbReference type="CDD" id="cd03426">
    <property type="entry name" value="NUDIX_CoAse_Nudt7"/>
    <property type="match status" value="1"/>
</dbReference>
<dbReference type="SUPFAM" id="SSF55811">
    <property type="entry name" value="Nudix"/>
    <property type="match status" value="1"/>
</dbReference>
<dbReference type="GO" id="GO:0010945">
    <property type="term" value="F:coenzyme A diphosphatase activity"/>
    <property type="evidence" value="ECO:0007669"/>
    <property type="project" value="InterPro"/>
</dbReference>
<dbReference type="OrthoDB" id="206213at2759"/>
<comment type="cofactor">
    <cofactor evidence="1">
        <name>Mn(2+)</name>
        <dbReference type="ChEBI" id="CHEBI:29035"/>
    </cofactor>
</comment>
<dbReference type="VEuPathDB" id="FungiDB:BD410DRAFT_692735"/>
<dbReference type="PANTHER" id="PTHR12992">
    <property type="entry name" value="NUDIX HYDROLASE"/>
    <property type="match status" value="1"/>
</dbReference>
<evidence type="ECO:0000313" key="9">
    <source>
        <dbReference type="Proteomes" id="UP000294933"/>
    </source>
</evidence>
<evidence type="ECO:0000256" key="5">
    <source>
        <dbReference type="ARBA" id="ARBA00022842"/>
    </source>
</evidence>
<feature type="non-terminal residue" evidence="8">
    <location>
        <position position="1"/>
    </location>
</feature>
<evidence type="ECO:0000256" key="4">
    <source>
        <dbReference type="ARBA" id="ARBA00022801"/>
    </source>
</evidence>
<protein>
    <recommendedName>
        <fullName evidence="7">Nudix hydrolase domain-containing protein</fullName>
    </recommendedName>
</protein>
<proteinExistence type="predicted"/>
<keyword evidence="5" id="KW-0460">Magnesium</keyword>
<dbReference type="InterPro" id="IPR015797">
    <property type="entry name" value="NUDIX_hydrolase-like_dom_sf"/>
</dbReference>
<name>A0A4Y7Q8P8_9AGAM</name>
<dbReference type="STRING" id="50990.A0A4Y7Q8P8"/>
<organism evidence="8 9">
    <name type="scientific">Rickenella mellea</name>
    <dbReference type="NCBI Taxonomy" id="50990"/>
    <lineage>
        <taxon>Eukaryota</taxon>
        <taxon>Fungi</taxon>
        <taxon>Dikarya</taxon>
        <taxon>Basidiomycota</taxon>
        <taxon>Agaricomycotina</taxon>
        <taxon>Agaricomycetes</taxon>
        <taxon>Hymenochaetales</taxon>
        <taxon>Rickenellaceae</taxon>
        <taxon>Rickenella</taxon>
    </lineage>
</organism>
<dbReference type="EMBL" id="ML170169">
    <property type="protein sequence ID" value="TDL23681.1"/>
    <property type="molecule type" value="Genomic_DNA"/>
</dbReference>
<evidence type="ECO:0000256" key="2">
    <source>
        <dbReference type="ARBA" id="ARBA00001946"/>
    </source>
</evidence>
<keyword evidence="6" id="KW-0464">Manganese</keyword>
<reference evidence="8 9" key="1">
    <citation type="submission" date="2018-06" db="EMBL/GenBank/DDBJ databases">
        <title>A transcriptomic atlas of mushroom development highlights an independent origin of complex multicellularity.</title>
        <authorList>
            <consortium name="DOE Joint Genome Institute"/>
            <person name="Krizsan K."/>
            <person name="Almasi E."/>
            <person name="Merenyi Z."/>
            <person name="Sahu N."/>
            <person name="Viragh M."/>
            <person name="Koszo T."/>
            <person name="Mondo S."/>
            <person name="Kiss B."/>
            <person name="Balint B."/>
            <person name="Kues U."/>
            <person name="Barry K."/>
            <person name="Hegedus J.C."/>
            <person name="Henrissat B."/>
            <person name="Johnson J."/>
            <person name="Lipzen A."/>
            <person name="Ohm R."/>
            <person name="Nagy I."/>
            <person name="Pangilinan J."/>
            <person name="Yan J."/>
            <person name="Xiong Y."/>
            <person name="Grigoriev I.V."/>
            <person name="Hibbett D.S."/>
            <person name="Nagy L.G."/>
        </authorList>
    </citation>
    <scope>NUCLEOTIDE SEQUENCE [LARGE SCALE GENOMIC DNA]</scope>
    <source>
        <strain evidence="8 9">SZMC22713</strain>
    </source>
</reference>
<dbReference type="PANTHER" id="PTHR12992:SF11">
    <property type="entry name" value="MITOCHONDRIAL COENZYME A DIPHOSPHATASE NUDT8"/>
    <property type="match status" value="1"/>
</dbReference>
<keyword evidence="9" id="KW-1185">Reference proteome</keyword>
<accession>A0A4Y7Q8P8</accession>
<dbReference type="Pfam" id="PF00293">
    <property type="entry name" value="NUDIX"/>
    <property type="match status" value="1"/>
</dbReference>
<keyword evidence="4" id="KW-0378">Hydrolase</keyword>
<dbReference type="GO" id="GO:0046872">
    <property type="term" value="F:metal ion binding"/>
    <property type="evidence" value="ECO:0007669"/>
    <property type="project" value="UniProtKB-KW"/>
</dbReference>